<feature type="chain" id="PRO_5027008882" description="Outer membrane protein beta-barrel domain-containing protein" evidence="1">
    <location>
        <begin position="27"/>
        <end position="190"/>
    </location>
</feature>
<dbReference type="AlphaFoldDB" id="A0A6J4NL35"/>
<gene>
    <name evidence="2" type="ORF">AVDCRST_MAG74-868</name>
</gene>
<organism evidence="2">
    <name type="scientific">uncultured Pyrinomonadaceae bacterium</name>
    <dbReference type="NCBI Taxonomy" id="2283094"/>
    <lineage>
        <taxon>Bacteria</taxon>
        <taxon>Pseudomonadati</taxon>
        <taxon>Acidobacteriota</taxon>
        <taxon>Blastocatellia</taxon>
        <taxon>Blastocatellales</taxon>
        <taxon>Pyrinomonadaceae</taxon>
        <taxon>environmental samples</taxon>
    </lineage>
</organism>
<evidence type="ECO:0000256" key="1">
    <source>
        <dbReference type="SAM" id="SignalP"/>
    </source>
</evidence>
<dbReference type="EMBL" id="CADCUR010000067">
    <property type="protein sequence ID" value="CAA9388825.1"/>
    <property type="molecule type" value="Genomic_DNA"/>
</dbReference>
<name>A0A6J4NL35_9BACT</name>
<keyword evidence="1" id="KW-0732">Signal</keyword>
<reference evidence="2" key="1">
    <citation type="submission" date="2020-02" db="EMBL/GenBank/DDBJ databases">
        <authorList>
            <person name="Meier V. D."/>
        </authorList>
    </citation>
    <scope>NUCLEOTIDE SEQUENCE</scope>
    <source>
        <strain evidence="2">AVDCRST_MAG74</strain>
    </source>
</reference>
<evidence type="ECO:0008006" key="3">
    <source>
        <dbReference type="Google" id="ProtNLM"/>
    </source>
</evidence>
<feature type="signal peptide" evidence="1">
    <location>
        <begin position="1"/>
        <end position="26"/>
    </location>
</feature>
<evidence type="ECO:0000313" key="2">
    <source>
        <dbReference type="EMBL" id="CAA9388825.1"/>
    </source>
</evidence>
<sequence length="190" mass="20601">MTKQMTKIATMIILAISFLTSAAAQSQTNDDSAQIVSLTGTETAQGTFEPMTNMFYGNTFVLNSLNGSEELETRYFTTSLDYSSAPYCTEVRCEVNSHFSVTGGSWSLVVFRNNAYAGTLYGRVSGGTINVMNNHQGEPNYRKMQVNLKATGGLGRFAERGSANVRGVFEAVTDARSNQTTGSLNFTFGL</sequence>
<protein>
    <recommendedName>
        <fullName evidence="3">Outer membrane protein beta-barrel domain-containing protein</fullName>
    </recommendedName>
</protein>
<accession>A0A6J4NL35</accession>
<proteinExistence type="predicted"/>